<protein>
    <submittedName>
        <fullName evidence="2">Uncharacterized protein</fullName>
    </submittedName>
</protein>
<accession>A0A836CCD8</accession>
<evidence type="ECO:0000313" key="2">
    <source>
        <dbReference type="EMBL" id="KAG5179006.1"/>
    </source>
</evidence>
<feature type="region of interest" description="Disordered" evidence="1">
    <location>
        <begin position="69"/>
        <end position="97"/>
    </location>
</feature>
<evidence type="ECO:0000313" key="3">
    <source>
        <dbReference type="Proteomes" id="UP000664859"/>
    </source>
</evidence>
<dbReference type="Proteomes" id="UP000664859">
    <property type="component" value="Unassembled WGS sequence"/>
</dbReference>
<reference evidence="2" key="1">
    <citation type="submission" date="2021-02" db="EMBL/GenBank/DDBJ databases">
        <title>First Annotated Genome of the Yellow-green Alga Tribonema minus.</title>
        <authorList>
            <person name="Mahan K.M."/>
        </authorList>
    </citation>
    <scope>NUCLEOTIDE SEQUENCE</scope>
    <source>
        <strain evidence="2">UTEX B ZZ1240</strain>
    </source>
</reference>
<organism evidence="2 3">
    <name type="scientific">Tribonema minus</name>
    <dbReference type="NCBI Taxonomy" id="303371"/>
    <lineage>
        <taxon>Eukaryota</taxon>
        <taxon>Sar</taxon>
        <taxon>Stramenopiles</taxon>
        <taxon>Ochrophyta</taxon>
        <taxon>PX clade</taxon>
        <taxon>Xanthophyceae</taxon>
        <taxon>Tribonematales</taxon>
        <taxon>Tribonemataceae</taxon>
        <taxon>Tribonema</taxon>
    </lineage>
</organism>
<name>A0A836CCD8_9STRA</name>
<sequence length="757" mass="78713">MVEAHPCRLTAWTTEGVERSQARDARDWGFEGLPLVVVVGGGGDAASSGGSKSMSAHPTAAVLQQLPFGAGVSLRQPPPPRPRRRYPHPRPRTGPGVLPGVRAWGRFHSVDTCGMARGTVTGWVVINLLPDALGAELKKRADAVDILRQVLKAAGQPYRAAPPAELKKRADAADILRQVLEAAGQSRAQRALKKYRQKIITCQRYWRSYSIVTAARRQLLILAFKNMVKQIDAERLESYSARLREIYEFDGVGVEVLLNEMRKAKMTAQQLLWRRTGPPKEPSLLSPSASRARILAASDDASHCASTSVMGGASSIASSTLAGSRSIASHRHRQGNQHSEHQGMEDEKVAAEAALMARRGVKHRLVAAEAALMARRGVKHRLIPAALRNPLVDALLHAARVKHKTHVFSLLEKRMKASQVRERARRASAVVTMEDVRLALLSGVNGQAMSVAEARAQRVRREVAAMSSTTTGPAAALAHDGTLRMAPMLLLHAVTCYDIAAIVILAEREAACAALMCAAAAATATAAAAAAAAAAASASGGGGSSGGARGSSAGHRHSSNSSSSSSRSSSSAQRNAAAAALSPNRQQRSSIGASGLLLKGVKVTVLGTADGGAGSPTKMQDSGLIAMQELEGVFRIHRRPSQSEDAAIAELQGLIEMLQTQPAARAPPPIAPLPLTESSSAPQLPVVQVRASAAAGAAAAAAATVALAAGAAADAAPAAVAVAAAAAADATEVVVNYAAVFAAARGVVVSRISGDLL</sequence>
<feature type="compositionally biased region" description="Gly residues" evidence="1">
    <location>
        <begin position="539"/>
        <end position="549"/>
    </location>
</feature>
<dbReference type="AlphaFoldDB" id="A0A836CCD8"/>
<gene>
    <name evidence="2" type="ORF">JKP88DRAFT_328047</name>
</gene>
<feature type="compositionally biased region" description="Low complexity" evidence="1">
    <location>
        <begin position="559"/>
        <end position="582"/>
    </location>
</feature>
<evidence type="ECO:0000256" key="1">
    <source>
        <dbReference type="SAM" id="MobiDB-lite"/>
    </source>
</evidence>
<feature type="compositionally biased region" description="Basic residues" evidence="1">
    <location>
        <begin position="81"/>
        <end position="91"/>
    </location>
</feature>
<comment type="caution">
    <text evidence="2">The sequence shown here is derived from an EMBL/GenBank/DDBJ whole genome shotgun (WGS) entry which is preliminary data.</text>
</comment>
<dbReference type="EMBL" id="JAFCMP010000510">
    <property type="protein sequence ID" value="KAG5179006.1"/>
    <property type="molecule type" value="Genomic_DNA"/>
</dbReference>
<proteinExistence type="predicted"/>
<keyword evidence="3" id="KW-1185">Reference proteome</keyword>
<feature type="region of interest" description="Disordered" evidence="1">
    <location>
        <begin position="321"/>
        <end position="345"/>
    </location>
</feature>
<feature type="region of interest" description="Disordered" evidence="1">
    <location>
        <begin position="539"/>
        <end position="586"/>
    </location>
</feature>